<sequence>MSLLKHVVSYQDNPVTLSCFTLGVLSIVVLSFRAIRSWRRRQAVFSAKGCQRPQVVISALTDMWSNLQIALSDGGFHDGHMERYRKYGATYESSFFGFFRTIYTTDPDNVKAILGTDFAKWGMGDRRRLMLREVIVNGIFVNDGERWEHSRSLLRPSFKKVNAENAEFFERHFRQLLQAMPEVNPFSGLVDVDLQPLFLRMTHDSATELFLGKSMNSQLAPKDSEPARFLEVFDYCIRGVLKNEVLTRGVLAPLGLFLWVCRGGKKDRYQESCESVQKIVAQEIQQRLEDFKSSASGEQEEGDGRVMSNPFVRELSVQTDDQIRMRDEIISVLFAGRDSTGSLLSNAMFMLARRRDVWDAFRAEVKEAFEERLPDFGTLRQMKVLDNILKETLRLYPPVPANYRAALVDTTLPRGGGADGQGPIAVPAGTGAWYHPHTFHRSVAVFGEDANEWEPSRWQNPSLKPGWAYLPFNGGPRICPGQTFAVAESSYILARMAQEFKSVERRDPNLHWRPRVSLATCHLATPSSGSSSYSHRDESGSEMLQHMLKDLIASSTMVCCCSRGYIQ</sequence>
<keyword evidence="7 9" id="KW-0503">Monooxygenase</keyword>
<evidence type="ECO:0000256" key="8">
    <source>
        <dbReference type="PIRSR" id="PIRSR602403-1"/>
    </source>
</evidence>
<proteinExistence type="inferred from homology"/>
<evidence type="ECO:0000313" key="12">
    <source>
        <dbReference type="Proteomes" id="UP000016933"/>
    </source>
</evidence>
<dbReference type="CDD" id="cd11063">
    <property type="entry name" value="CYP52"/>
    <property type="match status" value="1"/>
</dbReference>
<keyword evidence="10" id="KW-1133">Transmembrane helix</keyword>
<dbReference type="InterPro" id="IPR036396">
    <property type="entry name" value="Cyt_P450_sf"/>
</dbReference>
<dbReference type="InterPro" id="IPR002403">
    <property type="entry name" value="Cyt_P450_E_grp-IV"/>
</dbReference>
<accession>N1PFA2</accession>
<dbReference type="InterPro" id="IPR001128">
    <property type="entry name" value="Cyt_P450"/>
</dbReference>
<gene>
    <name evidence="11" type="ORF">DOTSEDRAFT_37533</name>
</gene>
<dbReference type="InterPro" id="IPR047146">
    <property type="entry name" value="Cyt_P450_E_CYP52_fungi"/>
</dbReference>
<dbReference type="STRING" id="675120.N1PFA2"/>
<dbReference type="GO" id="GO:0020037">
    <property type="term" value="F:heme binding"/>
    <property type="evidence" value="ECO:0007669"/>
    <property type="project" value="InterPro"/>
</dbReference>
<dbReference type="HOGENOM" id="CLU_001570_27_0_1"/>
<dbReference type="InterPro" id="IPR017972">
    <property type="entry name" value="Cyt_P450_CS"/>
</dbReference>
<keyword evidence="5 9" id="KW-0560">Oxidoreductase</keyword>
<name>N1PFA2_DOTSN</name>
<evidence type="ECO:0000256" key="10">
    <source>
        <dbReference type="SAM" id="Phobius"/>
    </source>
</evidence>
<dbReference type="AlphaFoldDB" id="N1PFA2"/>
<comment type="cofactor">
    <cofactor evidence="1 8">
        <name>heme</name>
        <dbReference type="ChEBI" id="CHEBI:30413"/>
    </cofactor>
</comment>
<evidence type="ECO:0000256" key="4">
    <source>
        <dbReference type="ARBA" id="ARBA00022723"/>
    </source>
</evidence>
<dbReference type="Gene3D" id="1.10.630.10">
    <property type="entry name" value="Cytochrome P450"/>
    <property type="match status" value="1"/>
</dbReference>
<evidence type="ECO:0000256" key="2">
    <source>
        <dbReference type="ARBA" id="ARBA00010617"/>
    </source>
</evidence>
<dbReference type="GO" id="GO:0004497">
    <property type="term" value="F:monooxygenase activity"/>
    <property type="evidence" value="ECO:0007669"/>
    <property type="project" value="UniProtKB-KW"/>
</dbReference>
<dbReference type="PRINTS" id="PR00385">
    <property type="entry name" value="P450"/>
</dbReference>
<keyword evidence="12" id="KW-1185">Reference proteome</keyword>
<dbReference type="EMBL" id="KB446543">
    <property type="protein sequence ID" value="EME40774.1"/>
    <property type="molecule type" value="Genomic_DNA"/>
</dbReference>
<dbReference type="eggNOG" id="KOG0157">
    <property type="taxonomic scope" value="Eukaryota"/>
</dbReference>
<comment type="similarity">
    <text evidence="2 9">Belongs to the cytochrome P450 family.</text>
</comment>
<dbReference type="Proteomes" id="UP000016933">
    <property type="component" value="Unassembled WGS sequence"/>
</dbReference>
<evidence type="ECO:0000256" key="9">
    <source>
        <dbReference type="RuleBase" id="RU000461"/>
    </source>
</evidence>
<feature type="binding site" description="axial binding residue" evidence="8">
    <location>
        <position position="479"/>
    </location>
    <ligand>
        <name>heme</name>
        <dbReference type="ChEBI" id="CHEBI:30413"/>
    </ligand>
    <ligandPart>
        <name>Fe</name>
        <dbReference type="ChEBI" id="CHEBI:18248"/>
    </ligandPart>
</feature>
<reference evidence="11 12" key="2">
    <citation type="journal article" date="2012" name="PLoS Pathog.">
        <title>Diverse lifestyles and strategies of plant pathogenesis encoded in the genomes of eighteen Dothideomycetes fungi.</title>
        <authorList>
            <person name="Ohm R.A."/>
            <person name="Feau N."/>
            <person name="Henrissat B."/>
            <person name="Schoch C.L."/>
            <person name="Horwitz B.A."/>
            <person name="Barry K.W."/>
            <person name="Condon B.J."/>
            <person name="Copeland A.C."/>
            <person name="Dhillon B."/>
            <person name="Glaser F."/>
            <person name="Hesse C.N."/>
            <person name="Kosti I."/>
            <person name="LaButti K."/>
            <person name="Lindquist E.A."/>
            <person name="Lucas S."/>
            <person name="Salamov A.A."/>
            <person name="Bradshaw R.E."/>
            <person name="Ciuffetti L."/>
            <person name="Hamelin R.C."/>
            <person name="Kema G.H.J."/>
            <person name="Lawrence C."/>
            <person name="Scott J.A."/>
            <person name="Spatafora J.W."/>
            <person name="Turgeon B.G."/>
            <person name="de Wit P.J.G.M."/>
            <person name="Zhong S."/>
            <person name="Goodwin S.B."/>
            <person name="Grigoriev I.V."/>
        </authorList>
    </citation>
    <scope>NUCLEOTIDE SEQUENCE [LARGE SCALE GENOMIC DNA]</scope>
    <source>
        <strain evidence="12">NZE10 / CBS 128990</strain>
    </source>
</reference>
<evidence type="ECO:0000256" key="7">
    <source>
        <dbReference type="ARBA" id="ARBA00023033"/>
    </source>
</evidence>
<evidence type="ECO:0000313" key="11">
    <source>
        <dbReference type="EMBL" id="EME40774.1"/>
    </source>
</evidence>
<keyword evidence="3 8" id="KW-0349">Heme</keyword>
<evidence type="ECO:0000256" key="5">
    <source>
        <dbReference type="ARBA" id="ARBA00023002"/>
    </source>
</evidence>
<dbReference type="PROSITE" id="PS00086">
    <property type="entry name" value="CYTOCHROME_P450"/>
    <property type="match status" value="1"/>
</dbReference>
<dbReference type="OMA" id="VFIAIHY"/>
<organism evidence="11 12">
    <name type="scientific">Dothistroma septosporum (strain NZE10 / CBS 128990)</name>
    <name type="common">Red band needle blight fungus</name>
    <name type="synonym">Mycosphaerella pini</name>
    <dbReference type="NCBI Taxonomy" id="675120"/>
    <lineage>
        <taxon>Eukaryota</taxon>
        <taxon>Fungi</taxon>
        <taxon>Dikarya</taxon>
        <taxon>Ascomycota</taxon>
        <taxon>Pezizomycotina</taxon>
        <taxon>Dothideomycetes</taxon>
        <taxon>Dothideomycetidae</taxon>
        <taxon>Mycosphaerellales</taxon>
        <taxon>Mycosphaerellaceae</taxon>
        <taxon>Dothistroma</taxon>
    </lineage>
</organism>
<evidence type="ECO:0000256" key="1">
    <source>
        <dbReference type="ARBA" id="ARBA00001971"/>
    </source>
</evidence>
<keyword evidence="6 8" id="KW-0408">Iron</keyword>
<dbReference type="SUPFAM" id="SSF48264">
    <property type="entry name" value="Cytochrome P450"/>
    <property type="match status" value="1"/>
</dbReference>
<dbReference type="PANTHER" id="PTHR24287">
    <property type="entry name" value="P450, PUTATIVE (EUROFUNG)-RELATED"/>
    <property type="match status" value="1"/>
</dbReference>
<keyword evidence="4 8" id="KW-0479">Metal-binding</keyword>
<dbReference type="GO" id="GO:0005506">
    <property type="term" value="F:iron ion binding"/>
    <property type="evidence" value="ECO:0007669"/>
    <property type="project" value="InterPro"/>
</dbReference>
<dbReference type="PRINTS" id="PR00465">
    <property type="entry name" value="EP450IV"/>
</dbReference>
<dbReference type="PANTHER" id="PTHR24287:SF1">
    <property type="entry name" value="P450, PUTATIVE (EUROFUNG)-RELATED"/>
    <property type="match status" value="1"/>
</dbReference>
<feature type="transmembrane region" description="Helical" evidence="10">
    <location>
        <begin position="15"/>
        <end position="35"/>
    </location>
</feature>
<evidence type="ECO:0000256" key="6">
    <source>
        <dbReference type="ARBA" id="ARBA00023004"/>
    </source>
</evidence>
<reference evidence="12" key="1">
    <citation type="journal article" date="2012" name="PLoS Genet.">
        <title>The genomes of the fungal plant pathogens Cladosporium fulvum and Dothistroma septosporum reveal adaptation to different hosts and lifestyles but also signatures of common ancestry.</title>
        <authorList>
            <person name="de Wit P.J.G.M."/>
            <person name="van der Burgt A."/>
            <person name="Oekmen B."/>
            <person name="Stergiopoulos I."/>
            <person name="Abd-Elsalam K.A."/>
            <person name="Aerts A.L."/>
            <person name="Bahkali A.H."/>
            <person name="Beenen H.G."/>
            <person name="Chettri P."/>
            <person name="Cox M.P."/>
            <person name="Datema E."/>
            <person name="de Vries R.P."/>
            <person name="Dhillon B."/>
            <person name="Ganley A.R."/>
            <person name="Griffiths S.A."/>
            <person name="Guo Y."/>
            <person name="Hamelin R.C."/>
            <person name="Henrissat B."/>
            <person name="Kabir M.S."/>
            <person name="Jashni M.K."/>
            <person name="Kema G."/>
            <person name="Klaubauf S."/>
            <person name="Lapidus A."/>
            <person name="Levasseur A."/>
            <person name="Lindquist E."/>
            <person name="Mehrabi R."/>
            <person name="Ohm R.A."/>
            <person name="Owen T.J."/>
            <person name="Salamov A."/>
            <person name="Schwelm A."/>
            <person name="Schijlen E."/>
            <person name="Sun H."/>
            <person name="van den Burg H.A."/>
            <person name="van Ham R.C.H.J."/>
            <person name="Zhang S."/>
            <person name="Goodwin S.B."/>
            <person name="Grigoriev I.V."/>
            <person name="Collemare J."/>
            <person name="Bradshaw R.E."/>
        </authorList>
    </citation>
    <scope>NUCLEOTIDE SEQUENCE [LARGE SCALE GENOMIC DNA]</scope>
    <source>
        <strain evidence="12">NZE10 / CBS 128990</strain>
    </source>
</reference>
<dbReference type="GO" id="GO:0016705">
    <property type="term" value="F:oxidoreductase activity, acting on paired donors, with incorporation or reduction of molecular oxygen"/>
    <property type="evidence" value="ECO:0007669"/>
    <property type="project" value="InterPro"/>
</dbReference>
<keyword evidence="10" id="KW-0472">Membrane</keyword>
<dbReference type="Pfam" id="PF00067">
    <property type="entry name" value="p450"/>
    <property type="match status" value="1"/>
</dbReference>
<evidence type="ECO:0000256" key="3">
    <source>
        <dbReference type="ARBA" id="ARBA00022617"/>
    </source>
</evidence>
<protein>
    <submittedName>
        <fullName evidence="11">Uncharacterized protein</fullName>
    </submittedName>
</protein>
<keyword evidence="10" id="KW-0812">Transmembrane</keyword>
<dbReference type="OrthoDB" id="1470350at2759"/>